<proteinExistence type="predicted"/>
<organism evidence="1">
    <name type="scientific">Rhizophora mucronata</name>
    <name type="common">Asiatic mangrove</name>
    <dbReference type="NCBI Taxonomy" id="61149"/>
    <lineage>
        <taxon>Eukaryota</taxon>
        <taxon>Viridiplantae</taxon>
        <taxon>Streptophyta</taxon>
        <taxon>Embryophyta</taxon>
        <taxon>Tracheophyta</taxon>
        <taxon>Spermatophyta</taxon>
        <taxon>Magnoliopsida</taxon>
        <taxon>eudicotyledons</taxon>
        <taxon>Gunneridae</taxon>
        <taxon>Pentapetalae</taxon>
        <taxon>rosids</taxon>
        <taxon>fabids</taxon>
        <taxon>Malpighiales</taxon>
        <taxon>Rhizophoraceae</taxon>
        <taxon>Rhizophora</taxon>
    </lineage>
</organism>
<reference evidence="1" key="1">
    <citation type="submission" date="2018-02" db="EMBL/GenBank/DDBJ databases">
        <title>Rhizophora mucronata_Transcriptome.</title>
        <authorList>
            <person name="Meera S.P."/>
            <person name="Sreeshan A."/>
            <person name="Augustine A."/>
        </authorList>
    </citation>
    <scope>NUCLEOTIDE SEQUENCE</scope>
    <source>
        <tissue evidence="1">Leaf</tissue>
    </source>
</reference>
<name>A0A2P2JC03_RHIMU</name>
<accession>A0A2P2JC03</accession>
<sequence length="73" mass="7966">MLKKSNNSPEVVLGPIPIILKDFQRARGLLVELINQGLETLVLVVALNKKCCVIFCATVLSSDSTLLGNTQRK</sequence>
<dbReference type="EMBL" id="GGEC01010533">
    <property type="protein sequence ID" value="MBW91016.1"/>
    <property type="molecule type" value="Transcribed_RNA"/>
</dbReference>
<dbReference type="AlphaFoldDB" id="A0A2P2JC03"/>
<evidence type="ECO:0000313" key="1">
    <source>
        <dbReference type="EMBL" id="MBW91016.1"/>
    </source>
</evidence>
<protein>
    <submittedName>
        <fullName evidence="1">Uncharacterized protein MANES_05G198900</fullName>
    </submittedName>
</protein>